<dbReference type="InterPro" id="IPR029045">
    <property type="entry name" value="ClpP/crotonase-like_dom_sf"/>
</dbReference>
<feature type="non-terminal residue" evidence="2">
    <location>
        <position position="54"/>
    </location>
</feature>
<dbReference type="PANTHER" id="PTHR42964:SF1">
    <property type="entry name" value="POLYKETIDE BIOSYNTHESIS ENOYL-COA HYDRATASE PKSH-RELATED"/>
    <property type="match status" value="1"/>
</dbReference>
<dbReference type="GO" id="GO:0008300">
    <property type="term" value="P:isoprenoid catabolic process"/>
    <property type="evidence" value="ECO:0007669"/>
    <property type="project" value="TreeGrafter"/>
</dbReference>
<dbReference type="Pfam" id="PF00378">
    <property type="entry name" value="ECH_1"/>
    <property type="match status" value="1"/>
</dbReference>
<name>A0A0F9G175_9ZZZZ</name>
<evidence type="ECO:0008006" key="3">
    <source>
        <dbReference type="Google" id="ProtNLM"/>
    </source>
</evidence>
<dbReference type="Gene3D" id="3.90.226.10">
    <property type="entry name" value="2-enoyl-CoA Hydratase, Chain A, domain 1"/>
    <property type="match status" value="1"/>
</dbReference>
<comment type="similarity">
    <text evidence="1">Belongs to the enoyl-CoA hydratase/isomerase family.</text>
</comment>
<dbReference type="InterPro" id="IPR001753">
    <property type="entry name" value="Enoyl-CoA_hydra/iso"/>
</dbReference>
<accession>A0A0F9G175</accession>
<protein>
    <recommendedName>
        <fullName evidence="3">Enoyl-CoA hydratase</fullName>
    </recommendedName>
</protein>
<reference evidence="2" key="1">
    <citation type="journal article" date="2015" name="Nature">
        <title>Complex archaea that bridge the gap between prokaryotes and eukaryotes.</title>
        <authorList>
            <person name="Spang A."/>
            <person name="Saw J.H."/>
            <person name="Jorgensen S.L."/>
            <person name="Zaremba-Niedzwiedzka K."/>
            <person name="Martijn J."/>
            <person name="Lind A.E."/>
            <person name="van Eijk R."/>
            <person name="Schleper C."/>
            <person name="Guy L."/>
            <person name="Ettema T.J."/>
        </authorList>
    </citation>
    <scope>NUCLEOTIDE SEQUENCE</scope>
</reference>
<proteinExistence type="inferred from homology"/>
<evidence type="ECO:0000256" key="1">
    <source>
        <dbReference type="ARBA" id="ARBA00005254"/>
    </source>
</evidence>
<comment type="caution">
    <text evidence="2">The sequence shown here is derived from an EMBL/GenBank/DDBJ whole genome shotgun (WGS) entry which is preliminary data.</text>
</comment>
<dbReference type="SUPFAM" id="SSF52096">
    <property type="entry name" value="ClpP/crotonase"/>
    <property type="match status" value="1"/>
</dbReference>
<dbReference type="AlphaFoldDB" id="A0A0F9G175"/>
<sequence length="54" mass="5886">MAFETIAYSVDDGIARITLNRPERLNAINAQLVSDLRDAVAAANDDQSVRVIVL</sequence>
<dbReference type="EMBL" id="LAZR01028223">
    <property type="protein sequence ID" value="KKL63290.1"/>
    <property type="molecule type" value="Genomic_DNA"/>
</dbReference>
<evidence type="ECO:0000313" key="2">
    <source>
        <dbReference type="EMBL" id="KKL63290.1"/>
    </source>
</evidence>
<dbReference type="PANTHER" id="PTHR42964">
    <property type="entry name" value="ENOYL-COA HYDRATASE"/>
    <property type="match status" value="1"/>
</dbReference>
<organism evidence="2">
    <name type="scientific">marine sediment metagenome</name>
    <dbReference type="NCBI Taxonomy" id="412755"/>
    <lineage>
        <taxon>unclassified sequences</taxon>
        <taxon>metagenomes</taxon>
        <taxon>ecological metagenomes</taxon>
    </lineage>
</organism>
<dbReference type="InterPro" id="IPR051683">
    <property type="entry name" value="Enoyl-CoA_Hydratase/Isomerase"/>
</dbReference>
<gene>
    <name evidence="2" type="ORF">LCGC14_2176590</name>
</gene>